<proteinExistence type="predicted"/>
<feature type="region of interest" description="Disordered" evidence="1">
    <location>
        <begin position="1"/>
        <end position="88"/>
    </location>
</feature>
<protein>
    <submittedName>
        <fullName evidence="2">Uncharacterized protein</fullName>
    </submittedName>
</protein>
<gene>
    <name evidence="2" type="ORF">JAAARDRAFT_519296</name>
</gene>
<dbReference type="HOGENOM" id="CLU_424557_0_0_1"/>
<dbReference type="Proteomes" id="UP000027265">
    <property type="component" value="Unassembled WGS sequence"/>
</dbReference>
<dbReference type="InterPro" id="IPR032675">
    <property type="entry name" value="LRR_dom_sf"/>
</dbReference>
<feature type="region of interest" description="Disordered" evidence="1">
    <location>
        <begin position="308"/>
        <end position="327"/>
    </location>
</feature>
<evidence type="ECO:0000256" key="1">
    <source>
        <dbReference type="SAM" id="MobiDB-lite"/>
    </source>
</evidence>
<dbReference type="AlphaFoldDB" id="A0A067QDX3"/>
<name>A0A067QDX3_9AGAM</name>
<dbReference type="EMBL" id="KL197712">
    <property type="protein sequence ID" value="KDQ61707.1"/>
    <property type="molecule type" value="Genomic_DNA"/>
</dbReference>
<feature type="compositionally biased region" description="Low complexity" evidence="1">
    <location>
        <begin position="26"/>
        <end position="39"/>
    </location>
</feature>
<reference evidence="3" key="1">
    <citation type="journal article" date="2014" name="Proc. Natl. Acad. Sci. U.S.A.">
        <title>Extensive sampling of basidiomycete genomes demonstrates inadequacy of the white-rot/brown-rot paradigm for wood decay fungi.</title>
        <authorList>
            <person name="Riley R."/>
            <person name="Salamov A.A."/>
            <person name="Brown D.W."/>
            <person name="Nagy L.G."/>
            <person name="Floudas D."/>
            <person name="Held B.W."/>
            <person name="Levasseur A."/>
            <person name="Lombard V."/>
            <person name="Morin E."/>
            <person name="Otillar R."/>
            <person name="Lindquist E.A."/>
            <person name="Sun H."/>
            <person name="LaButti K.M."/>
            <person name="Schmutz J."/>
            <person name="Jabbour D."/>
            <person name="Luo H."/>
            <person name="Baker S.E."/>
            <person name="Pisabarro A.G."/>
            <person name="Walton J.D."/>
            <person name="Blanchette R.A."/>
            <person name="Henrissat B."/>
            <person name="Martin F."/>
            <person name="Cullen D."/>
            <person name="Hibbett D.S."/>
            <person name="Grigoriev I.V."/>
        </authorList>
    </citation>
    <scope>NUCLEOTIDE SEQUENCE [LARGE SCALE GENOMIC DNA]</scope>
    <source>
        <strain evidence="3">MUCL 33604</strain>
    </source>
</reference>
<organism evidence="2 3">
    <name type="scientific">Jaapia argillacea MUCL 33604</name>
    <dbReference type="NCBI Taxonomy" id="933084"/>
    <lineage>
        <taxon>Eukaryota</taxon>
        <taxon>Fungi</taxon>
        <taxon>Dikarya</taxon>
        <taxon>Basidiomycota</taxon>
        <taxon>Agaricomycotina</taxon>
        <taxon>Agaricomycetes</taxon>
        <taxon>Agaricomycetidae</taxon>
        <taxon>Jaapiales</taxon>
        <taxon>Jaapiaceae</taxon>
        <taxon>Jaapia</taxon>
    </lineage>
</organism>
<keyword evidence="3" id="KW-1185">Reference proteome</keyword>
<dbReference type="InParanoid" id="A0A067QDX3"/>
<evidence type="ECO:0000313" key="2">
    <source>
        <dbReference type="EMBL" id="KDQ61707.1"/>
    </source>
</evidence>
<accession>A0A067QDX3</accession>
<feature type="region of interest" description="Disordered" evidence="1">
    <location>
        <begin position="137"/>
        <end position="160"/>
    </location>
</feature>
<sequence>MFSPMKSTSREPGKNKAKQPRRSRKSGISASISSLVSRLHSNHPPQTSYPESKTDEKAPTPSLVAPGEAVRRSVSHANREGRSDQPVAVLEVDTQSLSSAIEQSEESAIDGGPVSGKAMAIIPDYLGKHCSESSIGTLAGRNERTSGEGAEEYSGVEDKSMRSYPSLARLRAASDECKGSDGAGAGPCPMEDIPFPCISPQIPRSVTPDTGEAPSPSKTNPSSPVVAGECSSRLSSLPKDNPFPLLSLPDEIFLDIFEHILYSRRPPAINNGDKPPSPISSIRALCLVGNHRLLALAQHFLYRDIHLPEHPAPKNPPSSTSPTSPPSEPCTLLFFRTILQKPNLGRHVRTLRADLHSVVLLEPSLRILRLVLIQLCALTHLDLNLPTFSTPSEIQVDIFAHCTFGLQSLILREGSSPELDLPLPSLISFLTSQSHLRHLRLPSTRTHEILALAFNPDALPRLESWGRVPIPHLIPGRPLKEVRFDIPATMSESEDGLKELFESLSGSTGPLISLELRGHLPVSAFKTLVKHLPQLEHLLFEVGPGAQFQVRFFLKICIRVEAQSELKAIRMSILPYIRKLPQLHTLELAQPKPSYGDREAFDRNEFDAWRLYRDLRRAGPVLEDVWVNEVVGCYSRWPNLLGSRS</sequence>
<feature type="compositionally biased region" description="Basic residues" evidence="1">
    <location>
        <begin position="15"/>
        <end position="25"/>
    </location>
</feature>
<dbReference type="Gene3D" id="3.80.10.10">
    <property type="entry name" value="Ribonuclease Inhibitor"/>
    <property type="match status" value="1"/>
</dbReference>
<feature type="region of interest" description="Disordered" evidence="1">
    <location>
        <begin position="199"/>
        <end position="233"/>
    </location>
</feature>
<evidence type="ECO:0000313" key="3">
    <source>
        <dbReference type="Proteomes" id="UP000027265"/>
    </source>
</evidence>